<dbReference type="EMBL" id="QXFH01000077">
    <property type="protein sequence ID" value="RIV30367.1"/>
    <property type="molecule type" value="Genomic_DNA"/>
</dbReference>
<dbReference type="PANTHER" id="PTHR11803">
    <property type="entry name" value="2-IMINOBUTANOATE/2-IMINOPROPANOATE DEAMINASE RIDA"/>
    <property type="match status" value="1"/>
</dbReference>
<gene>
    <name evidence="2" type="ORF">D2V08_14785</name>
</gene>
<name>A0A3A1N398_9FLAO</name>
<sequence length="165" mass="18753">MKDKINFKGIITKLWFFFILLILTINFGCQQEITGKPENNTIIKEKWHWDNSAKQSESAGYAQVVKVGNTIYISGVPTSDLSPEGITKLYKTLEQCLNAFGANPKDVVKETLYTTDIEEMKKHNNARKSFYQGDYPAASWVQVSRLYEPNAKLEVDLIAEITNPN</sequence>
<accession>A0A3A1N398</accession>
<evidence type="ECO:0000256" key="1">
    <source>
        <dbReference type="ARBA" id="ARBA00010552"/>
    </source>
</evidence>
<dbReference type="PANTHER" id="PTHR11803:SF58">
    <property type="entry name" value="PROTEIN HMF1-RELATED"/>
    <property type="match status" value="1"/>
</dbReference>
<comment type="caution">
    <text evidence="2">The sequence shown here is derived from an EMBL/GenBank/DDBJ whole genome shotgun (WGS) entry which is preliminary data.</text>
</comment>
<dbReference type="SUPFAM" id="SSF55298">
    <property type="entry name" value="YjgF-like"/>
    <property type="match status" value="1"/>
</dbReference>
<dbReference type="Gene3D" id="3.30.1330.40">
    <property type="entry name" value="RutC-like"/>
    <property type="match status" value="1"/>
</dbReference>
<evidence type="ECO:0000313" key="3">
    <source>
        <dbReference type="Proteomes" id="UP000266067"/>
    </source>
</evidence>
<proteinExistence type="inferred from homology"/>
<dbReference type="AlphaFoldDB" id="A0A3A1N398"/>
<keyword evidence="3" id="KW-1185">Reference proteome</keyword>
<organism evidence="2 3">
    <name type="scientific">Flagellimonas lutimaris</name>
    <dbReference type="NCBI Taxonomy" id="475082"/>
    <lineage>
        <taxon>Bacteria</taxon>
        <taxon>Pseudomonadati</taxon>
        <taxon>Bacteroidota</taxon>
        <taxon>Flavobacteriia</taxon>
        <taxon>Flavobacteriales</taxon>
        <taxon>Flavobacteriaceae</taxon>
        <taxon>Flagellimonas</taxon>
    </lineage>
</organism>
<dbReference type="OrthoDB" id="9799840at2"/>
<dbReference type="Pfam" id="PF01042">
    <property type="entry name" value="Ribonuc_L-PSP"/>
    <property type="match status" value="1"/>
</dbReference>
<protein>
    <submittedName>
        <fullName evidence="2">RidA family protein</fullName>
    </submittedName>
</protein>
<dbReference type="CDD" id="cd00448">
    <property type="entry name" value="YjgF_YER057c_UK114_family"/>
    <property type="match status" value="1"/>
</dbReference>
<comment type="similarity">
    <text evidence="1">Belongs to the RutC family.</text>
</comment>
<dbReference type="GO" id="GO:0019239">
    <property type="term" value="F:deaminase activity"/>
    <property type="evidence" value="ECO:0007669"/>
    <property type="project" value="TreeGrafter"/>
</dbReference>
<dbReference type="GO" id="GO:0005829">
    <property type="term" value="C:cytosol"/>
    <property type="evidence" value="ECO:0007669"/>
    <property type="project" value="TreeGrafter"/>
</dbReference>
<dbReference type="Proteomes" id="UP000266067">
    <property type="component" value="Unassembled WGS sequence"/>
</dbReference>
<dbReference type="InterPro" id="IPR006175">
    <property type="entry name" value="YjgF/YER057c/UK114"/>
</dbReference>
<dbReference type="RefSeq" id="WP_119608952.1">
    <property type="nucleotide sequence ID" value="NZ_QXFH01000077.1"/>
</dbReference>
<evidence type="ECO:0000313" key="2">
    <source>
        <dbReference type="EMBL" id="RIV30367.1"/>
    </source>
</evidence>
<dbReference type="InterPro" id="IPR035959">
    <property type="entry name" value="RutC-like_sf"/>
</dbReference>
<reference evidence="2 3" key="1">
    <citation type="submission" date="2018-08" db="EMBL/GenBank/DDBJ databases">
        <title>Proposal of Muricauda 72 sp.nov. and Muricauda NH166 sp.nov., isolated from seawater.</title>
        <authorList>
            <person name="Cheng H."/>
            <person name="Wu Y.-H."/>
            <person name="Guo L.-L."/>
            <person name="Xu X.-W."/>
        </authorList>
    </citation>
    <scope>NUCLEOTIDE SEQUENCE [LARGE SCALE GENOMIC DNA]</scope>
    <source>
        <strain evidence="2 3">KCTC 22173</strain>
    </source>
</reference>